<dbReference type="GO" id="GO:0043190">
    <property type="term" value="C:ATP-binding cassette (ABC) transporter complex"/>
    <property type="evidence" value="ECO:0007669"/>
    <property type="project" value="InterPro"/>
</dbReference>
<dbReference type="GO" id="GO:0015658">
    <property type="term" value="F:branched-chain amino acid transmembrane transporter activity"/>
    <property type="evidence" value="ECO:0007669"/>
    <property type="project" value="TreeGrafter"/>
</dbReference>
<dbReference type="Gene3D" id="3.40.50.300">
    <property type="entry name" value="P-loop containing nucleotide triphosphate hydrolases"/>
    <property type="match status" value="1"/>
</dbReference>
<evidence type="ECO:0000313" key="7">
    <source>
        <dbReference type="EMBL" id="MCF2513581.1"/>
    </source>
</evidence>
<organism evidence="7 8">
    <name type="scientific">Sphingomonas cremea</name>
    <dbReference type="NCBI Taxonomy" id="2904799"/>
    <lineage>
        <taxon>Bacteria</taxon>
        <taxon>Pseudomonadati</taxon>
        <taxon>Pseudomonadota</taxon>
        <taxon>Alphaproteobacteria</taxon>
        <taxon>Sphingomonadales</taxon>
        <taxon>Sphingomonadaceae</taxon>
        <taxon>Sphingomonas</taxon>
    </lineage>
</organism>
<name>A0A9X1U3V5_9SPHN</name>
<dbReference type="InterPro" id="IPR027417">
    <property type="entry name" value="P-loop_NTPase"/>
</dbReference>
<dbReference type="InterPro" id="IPR003593">
    <property type="entry name" value="AAA+_ATPase"/>
</dbReference>
<dbReference type="EMBL" id="JAKFGM010000001">
    <property type="protein sequence ID" value="MCF2513581.1"/>
    <property type="molecule type" value="Genomic_DNA"/>
</dbReference>
<dbReference type="GO" id="GO:0016887">
    <property type="term" value="F:ATP hydrolysis activity"/>
    <property type="evidence" value="ECO:0007669"/>
    <property type="project" value="InterPro"/>
</dbReference>
<evidence type="ECO:0000256" key="1">
    <source>
        <dbReference type="ARBA" id="ARBA00005417"/>
    </source>
</evidence>
<keyword evidence="3" id="KW-0547">Nucleotide-binding</keyword>
<keyword evidence="2" id="KW-0813">Transport</keyword>
<evidence type="ECO:0000256" key="3">
    <source>
        <dbReference type="ARBA" id="ARBA00022741"/>
    </source>
</evidence>
<dbReference type="SMART" id="SM00382">
    <property type="entry name" value="AAA"/>
    <property type="match status" value="1"/>
</dbReference>
<sequence>MRESQISTVERASTGLASLVTEAISLAVGKVQILSDISVHVDQNEVVGLLGRDGAGKTSLFQLLAGLVAPDSGRIILDGQDITAQVADDRVHHGLSYLPEEPSVFRELSVEENIELALSFSEPDPDARSTRLEELLEAFQLQRVRGQWAESVSGGERRRCEVARAMATHPAIMMLDEPFRGLDPMSVREVTRTVASLKEQKIGVLISDYDLHDLFGLIDRAYVLHEGGVIFSGTATELMSDPVVRHLYLGKSFSL</sequence>
<dbReference type="Pfam" id="PF00005">
    <property type="entry name" value="ABC_tran"/>
    <property type="match status" value="1"/>
</dbReference>
<comment type="caution">
    <text evidence="7">The sequence shown here is derived from an EMBL/GenBank/DDBJ whole genome shotgun (WGS) entry which is preliminary data.</text>
</comment>
<evidence type="ECO:0000259" key="6">
    <source>
        <dbReference type="PROSITE" id="PS50893"/>
    </source>
</evidence>
<evidence type="ECO:0000256" key="5">
    <source>
        <dbReference type="ARBA" id="ARBA00022970"/>
    </source>
</evidence>
<keyword evidence="8" id="KW-1185">Reference proteome</keyword>
<evidence type="ECO:0000256" key="2">
    <source>
        <dbReference type="ARBA" id="ARBA00022448"/>
    </source>
</evidence>
<comment type="similarity">
    <text evidence="1">Belongs to the ABC transporter superfamily.</text>
</comment>
<dbReference type="GO" id="GO:0015807">
    <property type="term" value="P:L-amino acid transport"/>
    <property type="evidence" value="ECO:0007669"/>
    <property type="project" value="TreeGrafter"/>
</dbReference>
<dbReference type="RefSeq" id="WP_235066089.1">
    <property type="nucleotide sequence ID" value="NZ_JAKFGM010000001.1"/>
</dbReference>
<dbReference type="AlphaFoldDB" id="A0A9X1U3V5"/>
<dbReference type="NCBIfam" id="TIGR04406">
    <property type="entry name" value="LPS_export_lptB"/>
    <property type="match status" value="1"/>
</dbReference>
<proteinExistence type="inferred from homology"/>
<dbReference type="InterPro" id="IPR030921">
    <property type="entry name" value="LPS_export_LptB"/>
</dbReference>
<dbReference type="InterPro" id="IPR052156">
    <property type="entry name" value="BCAA_Transport_ATP-bd_LivF"/>
</dbReference>
<keyword evidence="4 7" id="KW-0067">ATP-binding</keyword>
<gene>
    <name evidence="7" type="primary">lptB</name>
    <name evidence="7" type="ORF">LVY65_00670</name>
</gene>
<dbReference type="SUPFAM" id="SSF52540">
    <property type="entry name" value="P-loop containing nucleoside triphosphate hydrolases"/>
    <property type="match status" value="1"/>
</dbReference>
<feature type="domain" description="ABC transporter" evidence="6">
    <location>
        <begin position="19"/>
        <end position="251"/>
    </location>
</feature>
<protein>
    <submittedName>
        <fullName evidence="7">LPS export ABC transporter ATP-binding protein</fullName>
    </submittedName>
</protein>
<evidence type="ECO:0000313" key="8">
    <source>
        <dbReference type="Proteomes" id="UP001139410"/>
    </source>
</evidence>
<dbReference type="PROSITE" id="PS50893">
    <property type="entry name" value="ABC_TRANSPORTER_2"/>
    <property type="match status" value="1"/>
</dbReference>
<dbReference type="Proteomes" id="UP001139410">
    <property type="component" value="Unassembled WGS sequence"/>
</dbReference>
<dbReference type="InterPro" id="IPR003439">
    <property type="entry name" value="ABC_transporter-like_ATP-bd"/>
</dbReference>
<keyword evidence="5" id="KW-0029">Amino-acid transport</keyword>
<dbReference type="GO" id="GO:0005524">
    <property type="term" value="F:ATP binding"/>
    <property type="evidence" value="ECO:0007669"/>
    <property type="project" value="UniProtKB-KW"/>
</dbReference>
<reference evidence="7" key="1">
    <citation type="submission" date="2022-01" db="EMBL/GenBank/DDBJ databases">
        <authorList>
            <person name="Jo J.-H."/>
            <person name="Im W.-T."/>
        </authorList>
    </citation>
    <scope>NUCLEOTIDE SEQUENCE</scope>
    <source>
        <strain evidence="7">G124</strain>
    </source>
</reference>
<accession>A0A9X1U3V5</accession>
<dbReference type="PANTHER" id="PTHR43820:SF3">
    <property type="entry name" value="BRANCHED-CHAIN AMINO ACID TRANSPORT SYSTEM,ATP-BINDING PROTEIN"/>
    <property type="match status" value="1"/>
</dbReference>
<evidence type="ECO:0000256" key="4">
    <source>
        <dbReference type="ARBA" id="ARBA00022840"/>
    </source>
</evidence>
<dbReference type="PANTHER" id="PTHR43820">
    <property type="entry name" value="HIGH-AFFINITY BRANCHED-CHAIN AMINO ACID TRANSPORT ATP-BINDING PROTEIN LIVF"/>
    <property type="match status" value="1"/>
</dbReference>